<dbReference type="PANTHER" id="PTHR11102">
    <property type="entry name" value="SEL-1-LIKE PROTEIN"/>
    <property type="match status" value="1"/>
</dbReference>
<dbReference type="SMART" id="SM00671">
    <property type="entry name" value="SEL1"/>
    <property type="match status" value="3"/>
</dbReference>
<dbReference type="OrthoDB" id="6378251at2"/>
<dbReference type="Gene3D" id="1.25.40.10">
    <property type="entry name" value="Tetratricopeptide repeat domain"/>
    <property type="match status" value="2"/>
</dbReference>
<feature type="signal peptide" evidence="1">
    <location>
        <begin position="1"/>
        <end position="23"/>
    </location>
</feature>
<dbReference type="EMBL" id="CP026604">
    <property type="protein sequence ID" value="AWB66066.1"/>
    <property type="molecule type" value="Genomic_DNA"/>
</dbReference>
<dbReference type="InterPro" id="IPR011990">
    <property type="entry name" value="TPR-like_helical_dom_sf"/>
</dbReference>
<dbReference type="SUPFAM" id="SSF81901">
    <property type="entry name" value="HCP-like"/>
    <property type="match status" value="2"/>
</dbReference>
<protein>
    <submittedName>
        <fullName evidence="2">Sel1 repeat family protein</fullName>
    </submittedName>
</protein>
<feature type="chain" id="PRO_5015653259" evidence="1">
    <location>
        <begin position="24"/>
        <end position="484"/>
    </location>
</feature>
<dbReference type="AlphaFoldDB" id="A0A2S0VPD1"/>
<evidence type="ECO:0000313" key="2">
    <source>
        <dbReference type="EMBL" id="AWB66066.1"/>
    </source>
</evidence>
<gene>
    <name evidence="2" type="ORF">C2869_06260</name>
</gene>
<sequence length="484" mass="55446">MLSKPYKSLILLAAIYCIGSANASIFKADKHYTSKEYELAKKGYLNAAKVGNPHAYYQLGQMYRQGQGVKPDLLNALIYFALAEEYDFHSSQKILNQLLESFTEIERQKIIAILDDYKRNNGKSQIEQKYYPELIVANLQKKVLFDGESKLKTRFYADEYDAENEMLNASDFGFDDEESNDLYGIVSTPKLPYLIVDNDIGRDGSVRYVSEVQKSGSVTSIIKQYKLFAGPKPTFDGKPVEFVNRVSMGAANFDRFALIRENEKLYGAILRAKKKLVKDQSLKSQYELAMALQNFPWLEQEEGEVEKRLLDLSKQGHPSAMFEYGAKLYREQRDLDSAVKWISRASSYGLARAEYRLGKLLTTSPWVKQDEKKALFWFESAMVKDHIAATIKVIELKLLAKDKSLHDLDTAIKLLEKIESSQTSNPEYFYLLSLSHIDRKNRDYTQVIANLEHAITLASRFDWDVAEWESLLGRLTQGTVYITE</sequence>
<evidence type="ECO:0000313" key="3">
    <source>
        <dbReference type="Proteomes" id="UP000244441"/>
    </source>
</evidence>
<dbReference type="InterPro" id="IPR006597">
    <property type="entry name" value="Sel1-like"/>
</dbReference>
<reference evidence="2 3" key="1">
    <citation type="submission" date="2018-01" db="EMBL/GenBank/DDBJ databases">
        <title>Genome sequence of a Cantenovulum-like bacteria.</title>
        <authorList>
            <person name="Tan W.R."/>
            <person name="Lau N.-S."/>
            <person name="Go F."/>
            <person name="Amirul A.-A.A."/>
        </authorList>
    </citation>
    <scope>NUCLEOTIDE SEQUENCE [LARGE SCALE GENOMIC DNA]</scope>
    <source>
        <strain evidence="2 3">CCB-QB4</strain>
    </source>
</reference>
<dbReference type="RefSeq" id="WP_108602138.1">
    <property type="nucleotide sequence ID" value="NZ_CP026604.1"/>
</dbReference>
<keyword evidence="3" id="KW-1185">Reference proteome</keyword>
<organism evidence="2 3">
    <name type="scientific">Saccharobesus litoralis</name>
    <dbReference type="NCBI Taxonomy" id="2172099"/>
    <lineage>
        <taxon>Bacteria</taxon>
        <taxon>Pseudomonadati</taxon>
        <taxon>Pseudomonadota</taxon>
        <taxon>Gammaproteobacteria</taxon>
        <taxon>Alteromonadales</taxon>
        <taxon>Alteromonadaceae</taxon>
        <taxon>Saccharobesus</taxon>
    </lineage>
</organism>
<keyword evidence="1" id="KW-0732">Signal</keyword>
<dbReference type="Proteomes" id="UP000244441">
    <property type="component" value="Chromosome"/>
</dbReference>
<dbReference type="Pfam" id="PF08238">
    <property type="entry name" value="Sel1"/>
    <property type="match status" value="3"/>
</dbReference>
<accession>A0A2S0VPD1</accession>
<name>A0A2S0VPD1_9ALTE</name>
<dbReference type="InterPro" id="IPR050767">
    <property type="entry name" value="Sel1_AlgK"/>
</dbReference>
<dbReference type="PANTHER" id="PTHR11102:SF160">
    <property type="entry name" value="ERAD-ASSOCIATED E3 UBIQUITIN-PROTEIN LIGASE COMPONENT HRD3"/>
    <property type="match status" value="1"/>
</dbReference>
<proteinExistence type="predicted"/>
<dbReference type="KEGG" id="cate:C2869_06260"/>
<evidence type="ECO:0000256" key="1">
    <source>
        <dbReference type="SAM" id="SignalP"/>
    </source>
</evidence>